<protein>
    <recommendedName>
        <fullName evidence="4">Outer membrane protein assembly factor BamB</fullName>
    </recommendedName>
</protein>
<dbReference type="HAMAP" id="MF_00923">
    <property type="entry name" value="OM_assembly_BamB"/>
    <property type="match status" value="1"/>
</dbReference>
<proteinExistence type="inferred from homology"/>
<dbReference type="NCBIfam" id="TIGR03300">
    <property type="entry name" value="assembly_YfgL"/>
    <property type="match status" value="1"/>
</dbReference>
<evidence type="ECO:0000313" key="6">
    <source>
        <dbReference type="EMBL" id="MFD0726921.1"/>
    </source>
</evidence>
<dbReference type="Pfam" id="PF13360">
    <property type="entry name" value="PQQ_2"/>
    <property type="match status" value="1"/>
</dbReference>
<dbReference type="Gene3D" id="2.130.10.10">
    <property type="entry name" value="YVTN repeat-like/Quinoprotein amine dehydrogenase"/>
    <property type="match status" value="1"/>
</dbReference>
<evidence type="ECO:0000256" key="1">
    <source>
        <dbReference type="ARBA" id="ARBA00022729"/>
    </source>
</evidence>
<comment type="function">
    <text evidence="4">Part of the outer membrane protein assembly complex, which is involved in assembly and insertion of beta-barrel proteins into the outer membrane.</text>
</comment>
<keyword evidence="1 4" id="KW-0732">Signal</keyword>
<feature type="chain" id="PRO_5044920521" description="Outer membrane protein assembly factor BamB" evidence="4">
    <location>
        <begin position="20"/>
        <end position="397"/>
    </location>
</feature>
<keyword evidence="7" id="KW-1185">Reference proteome</keyword>
<dbReference type="InterPro" id="IPR018391">
    <property type="entry name" value="PQQ_b-propeller_rpt"/>
</dbReference>
<evidence type="ECO:0000259" key="5">
    <source>
        <dbReference type="Pfam" id="PF13360"/>
    </source>
</evidence>
<comment type="similarity">
    <text evidence="4">Belongs to the BamB family.</text>
</comment>
<comment type="subcellular location">
    <subcellularLocation>
        <location evidence="4">Cell outer membrane</location>
    </subcellularLocation>
</comment>
<keyword evidence="2 4" id="KW-0472">Membrane</keyword>
<name>A0ABW2YH82_9GAMM</name>
<keyword evidence="3 4" id="KW-0998">Cell outer membrane</keyword>
<comment type="subunit">
    <text evidence="4">Part of the Bam complex.</text>
</comment>
<dbReference type="InterPro" id="IPR017687">
    <property type="entry name" value="BamB"/>
</dbReference>
<dbReference type="PANTHER" id="PTHR34512">
    <property type="entry name" value="CELL SURFACE PROTEIN"/>
    <property type="match status" value="1"/>
</dbReference>
<dbReference type="PANTHER" id="PTHR34512:SF30">
    <property type="entry name" value="OUTER MEMBRANE PROTEIN ASSEMBLY FACTOR BAMB"/>
    <property type="match status" value="1"/>
</dbReference>
<dbReference type="InterPro" id="IPR015943">
    <property type="entry name" value="WD40/YVTN_repeat-like_dom_sf"/>
</dbReference>
<dbReference type="EMBL" id="JBHTIF010000003">
    <property type="protein sequence ID" value="MFD0726921.1"/>
    <property type="molecule type" value="Genomic_DNA"/>
</dbReference>
<dbReference type="Proteomes" id="UP001597110">
    <property type="component" value="Unassembled WGS sequence"/>
</dbReference>
<dbReference type="SMART" id="SM00564">
    <property type="entry name" value="PQQ"/>
    <property type="match status" value="7"/>
</dbReference>
<comment type="caution">
    <text evidence="6">The sequence shown here is derived from an EMBL/GenBank/DDBJ whole genome shotgun (WGS) entry which is preliminary data.</text>
</comment>
<feature type="domain" description="Pyrrolo-quinoline quinone repeat" evidence="5">
    <location>
        <begin position="92"/>
        <end position="323"/>
    </location>
</feature>
<dbReference type="RefSeq" id="WP_386825188.1">
    <property type="nucleotide sequence ID" value="NZ_JBHTIF010000003.1"/>
</dbReference>
<gene>
    <name evidence="4 6" type="primary">bamB</name>
    <name evidence="6" type="ORF">ACFQ0E_15090</name>
</gene>
<sequence precursor="true">MTSNSLPRTSATLRIALLAAVVALSGCTTVKGWFGDKNDDKAARKPAELVEFTPSATVTKLWSAKAGDGNEKLGLTQGPVVADGRVYAAAIEGGVRALDLQTGALVWQHKSDLEISGGPGAGEGLVVFGTLDGDVVALDSATGTERWKAKLISEVIAAPAIAQGVVVVRSNDGRVTAFDITDGKRRWFWNRDLPRLTVRGNDAPTFGPGVVFVGNDDGTVASLALTDGRPLWDQAVGQPDGRSELDRMADVDGSPVLDGATLFASSYKKQTIAIEAPSGRPLWAQDHGGAGRVGLATDRVVVADPAGVVWALDKNGGTAMWQQAGLARRSLSGAAVQGEFAVVGDYDGYLHWLRLDNGDFGARVRAGRDPINAAPVVSDGILLVQTASGDLSAWRVQ</sequence>
<organism evidence="6 7">
    <name type="scientific">Lysobacter brunescens</name>
    <dbReference type="NCBI Taxonomy" id="262323"/>
    <lineage>
        <taxon>Bacteria</taxon>
        <taxon>Pseudomonadati</taxon>
        <taxon>Pseudomonadota</taxon>
        <taxon>Gammaproteobacteria</taxon>
        <taxon>Lysobacterales</taxon>
        <taxon>Lysobacteraceae</taxon>
        <taxon>Lysobacter</taxon>
    </lineage>
</organism>
<dbReference type="InterPro" id="IPR011047">
    <property type="entry name" value="Quinoprotein_ADH-like_sf"/>
</dbReference>
<evidence type="ECO:0000256" key="3">
    <source>
        <dbReference type="ARBA" id="ARBA00023237"/>
    </source>
</evidence>
<evidence type="ECO:0000256" key="2">
    <source>
        <dbReference type="ARBA" id="ARBA00023136"/>
    </source>
</evidence>
<dbReference type="SUPFAM" id="SSF50998">
    <property type="entry name" value="Quinoprotein alcohol dehydrogenase-like"/>
    <property type="match status" value="1"/>
</dbReference>
<evidence type="ECO:0000256" key="4">
    <source>
        <dbReference type="HAMAP-Rule" id="MF_00923"/>
    </source>
</evidence>
<dbReference type="InterPro" id="IPR002372">
    <property type="entry name" value="PQQ_rpt_dom"/>
</dbReference>
<feature type="signal peptide" evidence="4">
    <location>
        <begin position="1"/>
        <end position="19"/>
    </location>
</feature>
<evidence type="ECO:0000313" key="7">
    <source>
        <dbReference type="Proteomes" id="UP001597110"/>
    </source>
</evidence>
<reference evidence="7" key="1">
    <citation type="journal article" date="2019" name="Int. J. Syst. Evol. Microbiol.">
        <title>The Global Catalogue of Microorganisms (GCM) 10K type strain sequencing project: providing services to taxonomists for standard genome sequencing and annotation.</title>
        <authorList>
            <consortium name="The Broad Institute Genomics Platform"/>
            <consortium name="The Broad Institute Genome Sequencing Center for Infectious Disease"/>
            <person name="Wu L."/>
            <person name="Ma J."/>
        </authorList>
    </citation>
    <scope>NUCLEOTIDE SEQUENCE [LARGE SCALE GENOMIC DNA]</scope>
    <source>
        <strain evidence="7">CCUG 55585</strain>
    </source>
</reference>
<accession>A0ABW2YH82</accession>